<gene>
    <name evidence="3" type="ORF">Fi14EGH31_21860</name>
</gene>
<feature type="transmembrane region" description="Helical" evidence="2">
    <location>
        <begin position="149"/>
        <end position="170"/>
    </location>
</feature>
<keyword evidence="2" id="KW-1133">Transmembrane helix</keyword>
<accession>A0A7I8E4H2</accession>
<feature type="transmembrane region" description="Helical" evidence="2">
    <location>
        <begin position="48"/>
        <end position="68"/>
    </location>
</feature>
<proteinExistence type="predicted"/>
<name>A0A7I8E4H2_9FIRM</name>
<protein>
    <submittedName>
        <fullName evidence="3">Uncharacterized protein</fullName>
    </submittedName>
</protein>
<dbReference type="KEGG" id="fit:Fi14EGH31_21860"/>
<keyword evidence="2" id="KW-0812">Transmembrane</keyword>
<evidence type="ECO:0000313" key="3">
    <source>
        <dbReference type="EMBL" id="BCL58474.1"/>
    </source>
</evidence>
<organism evidence="3 4">
    <name type="scientific">Faecalibacillus intestinalis</name>
    <dbReference type="NCBI Taxonomy" id="1982626"/>
    <lineage>
        <taxon>Bacteria</taxon>
        <taxon>Bacillati</taxon>
        <taxon>Bacillota</taxon>
        <taxon>Erysipelotrichia</taxon>
        <taxon>Erysipelotrichales</taxon>
        <taxon>Coprobacillaceae</taxon>
        <taxon>Faecalibacillus</taxon>
    </lineage>
</organism>
<evidence type="ECO:0000256" key="2">
    <source>
        <dbReference type="SAM" id="Phobius"/>
    </source>
</evidence>
<dbReference type="AlphaFoldDB" id="A0A7I8E4H2"/>
<feature type="region of interest" description="Disordered" evidence="1">
    <location>
        <begin position="402"/>
        <end position="445"/>
    </location>
</feature>
<feature type="transmembrane region" description="Helical" evidence="2">
    <location>
        <begin position="25"/>
        <end position="42"/>
    </location>
</feature>
<keyword evidence="2" id="KW-0472">Membrane</keyword>
<evidence type="ECO:0000313" key="4">
    <source>
        <dbReference type="Proteomes" id="UP000593842"/>
    </source>
</evidence>
<dbReference type="EMBL" id="AP024085">
    <property type="protein sequence ID" value="BCL58474.1"/>
    <property type="molecule type" value="Genomic_DNA"/>
</dbReference>
<evidence type="ECO:0000256" key="1">
    <source>
        <dbReference type="SAM" id="MobiDB-lite"/>
    </source>
</evidence>
<feature type="transmembrane region" description="Helical" evidence="2">
    <location>
        <begin position="182"/>
        <end position="209"/>
    </location>
</feature>
<sequence length="541" mass="64270">MMFVELHIKNFEYQNILKQQTNKQLSKLFLCMFLLAFSIESIGYNFKWLYYILFIIATLLLLSSFRALRLKKKKVLGFELIYIDENNRFFYNNLFIEMKDLQNYVIGKDEIILNFIDYMIVVEKDENLYDYLNRFVKNKKPIYIKKARLSIIVLTIPFVLFSLSLGNLLLGRIYSYLNHVKMISFSIIFIPIIQMISIVLGFMFIFFIAKKFKKGIGLYVGLGLIILYIALPFVVGNDIHLLDNNRAYTCQNQKLILYSHYVKGYGKIERQINHVSSKAKVGNYQSILYILDHQKIKVISLEKEDQNDQLLLKINNQTYMGTYISTEYSLSFENNEAYFKKNYSSEVLKLKRINNHMLYFKYNNNYYFIYILEKQNAIRLYDLSNERDLILRLASNPLEQFKSQTDDEDISKESQNQTEQTNQEESITTNNITNENQTTTNEDDPERVYFEKVYELLKSQNKLENPCFDYQFNAKGFPYAVVSTNDEYTLSLVFNKYKNNEEDYEIVLEKYVTKSSTQSLVDFYLVNTKTLEVIDQQRDYW</sequence>
<reference evidence="4" key="1">
    <citation type="submission" date="2020-09" db="EMBL/GenBank/DDBJ databases">
        <title>Complete genome sequencing of Faecalibacillus intestinalis strain 14EGH31.</title>
        <authorList>
            <person name="Sakamoto M."/>
            <person name="Murakami T."/>
            <person name="Mori H."/>
        </authorList>
    </citation>
    <scope>NUCLEOTIDE SEQUENCE [LARGE SCALE GENOMIC DNA]</scope>
    <source>
        <strain evidence="4">14EGH31</strain>
    </source>
</reference>
<feature type="transmembrane region" description="Helical" evidence="2">
    <location>
        <begin position="216"/>
        <end position="235"/>
    </location>
</feature>
<dbReference type="Proteomes" id="UP000593842">
    <property type="component" value="Chromosome"/>
</dbReference>
<feature type="compositionally biased region" description="Low complexity" evidence="1">
    <location>
        <begin position="413"/>
        <end position="440"/>
    </location>
</feature>